<dbReference type="InterPro" id="IPR050090">
    <property type="entry name" value="Tyrosine_recombinase_XerCD"/>
</dbReference>
<dbReference type="PANTHER" id="PTHR30349">
    <property type="entry name" value="PHAGE INTEGRASE-RELATED"/>
    <property type="match status" value="1"/>
</dbReference>
<dbReference type="Gene3D" id="1.10.150.130">
    <property type="match status" value="1"/>
</dbReference>
<name>A0ABS2H6I1_9BACL</name>
<organism evidence="7 8">
    <name type="scientific">Paenibacillus rhizolycopersici</name>
    <dbReference type="NCBI Taxonomy" id="2780073"/>
    <lineage>
        <taxon>Bacteria</taxon>
        <taxon>Bacillati</taxon>
        <taxon>Bacillota</taxon>
        <taxon>Bacilli</taxon>
        <taxon>Bacillales</taxon>
        <taxon>Paenibacillaceae</taxon>
        <taxon>Paenibacillus</taxon>
    </lineage>
</organism>
<keyword evidence="3" id="KW-0233">DNA recombination</keyword>
<keyword evidence="2 4" id="KW-0238">DNA-binding</keyword>
<evidence type="ECO:0000256" key="2">
    <source>
        <dbReference type="ARBA" id="ARBA00023125"/>
    </source>
</evidence>
<accession>A0ABS2H6I1</accession>
<dbReference type="Pfam" id="PF00589">
    <property type="entry name" value="Phage_integrase"/>
    <property type="match status" value="1"/>
</dbReference>
<evidence type="ECO:0000259" key="5">
    <source>
        <dbReference type="PROSITE" id="PS51898"/>
    </source>
</evidence>
<evidence type="ECO:0000256" key="3">
    <source>
        <dbReference type="ARBA" id="ARBA00023172"/>
    </source>
</evidence>
<evidence type="ECO:0000313" key="7">
    <source>
        <dbReference type="EMBL" id="MBM6995983.1"/>
    </source>
</evidence>
<dbReference type="SUPFAM" id="SSF56349">
    <property type="entry name" value="DNA breaking-rejoining enzymes"/>
    <property type="match status" value="1"/>
</dbReference>
<dbReference type="Proteomes" id="UP001516620">
    <property type="component" value="Unassembled WGS sequence"/>
</dbReference>
<dbReference type="InterPro" id="IPR013762">
    <property type="entry name" value="Integrase-like_cat_sf"/>
</dbReference>
<sequence length="295" mass="33855">MLTSALKLKGYSLKTSKAYRGHVRRYLQNLAGYLELKGPGTLKEEELESAIIDSSRAKQYTLQLLEQGHSPAYVNQAISALRFLAVEVFKQPSEQTKYIRPKKEKKLPYVLSEQEVLRVIQAPTNLKHRTMLYLAYASGLRVSEVVRLKITDIDPERGILRVRQGKGKKDRHTLLSQTAWDMIKKYVKAERLSTSLWLFPGQHPGSHLHERSLQKVFKEALQTSGVMKQVGIHVLRHSFATHLLENGTDLRYIQELLGHANPSTTERYTHVSTKNLKRIQSPLDRILRDRDPRGE</sequence>
<dbReference type="Gene3D" id="1.10.443.10">
    <property type="entry name" value="Intergrase catalytic core"/>
    <property type="match status" value="1"/>
</dbReference>
<dbReference type="PROSITE" id="PS51898">
    <property type="entry name" value="TYR_RECOMBINASE"/>
    <property type="match status" value="1"/>
</dbReference>
<protein>
    <submittedName>
        <fullName evidence="7">Tyrosine-type recombinase/integrase</fullName>
    </submittedName>
</protein>
<comment type="similarity">
    <text evidence="1">Belongs to the 'phage' integrase family.</text>
</comment>
<dbReference type="InterPro" id="IPR002104">
    <property type="entry name" value="Integrase_catalytic"/>
</dbReference>
<evidence type="ECO:0000256" key="1">
    <source>
        <dbReference type="ARBA" id="ARBA00008857"/>
    </source>
</evidence>
<evidence type="ECO:0000256" key="4">
    <source>
        <dbReference type="PROSITE-ProRule" id="PRU01248"/>
    </source>
</evidence>
<comment type="caution">
    <text evidence="7">The sequence shown here is derived from an EMBL/GenBank/DDBJ whole genome shotgun (WGS) entry which is preliminary data.</text>
</comment>
<evidence type="ECO:0000313" key="8">
    <source>
        <dbReference type="Proteomes" id="UP001516620"/>
    </source>
</evidence>
<dbReference type="InterPro" id="IPR010998">
    <property type="entry name" value="Integrase_recombinase_N"/>
</dbReference>
<proteinExistence type="inferred from homology"/>
<dbReference type="PANTHER" id="PTHR30349:SF64">
    <property type="entry name" value="PROPHAGE INTEGRASE INTD-RELATED"/>
    <property type="match status" value="1"/>
</dbReference>
<feature type="domain" description="Tyr recombinase" evidence="5">
    <location>
        <begin position="106"/>
        <end position="281"/>
    </location>
</feature>
<reference evidence="7 8" key="1">
    <citation type="submission" date="2021-01" db="EMBL/GenBank/DDBJ databases">
        <title>Paenibacillus sp.nov. isolated from the rhizosphere soil of tomato plant.</title>
        <authorList>
            <person name="Thin K.K."/>
            <person name="Zhang X."/>
            <person name="He S."/>
        </authorList>
    </citation>
    <scope>NUCLEOTIDE SEQUENCE [LARGE SCALE GENOMIC DNA]</scope>
    <source>
        <strain evidence="7 8">DXFW5</strain>
    </source>
</reference>
<dbReference type="EMBL" id="JADCNN020000007">
    <property type="protein sequence ID" value="MBM6995983.1"/>
    <property type="molecule type" value="Genomic_DNA"/>
</dbReference>
<dbReference type="PROSITE" id="PS51900">
    <property type="entry name" value="CB"/>
    <property type="match status" value="1"/>
</dbReference>
<feature type="domain" description="Core-binding (CB)" evidence="6">
    <location>
        <begin position="1"/>
        <end position="89"/>
    </location>
</feature>
<dbReference type="InterPro" id="IPR011010">
    <property type="entry name" value="DNA_brk_join_enz"/>
</dbReference>
<evidence type="ECO:0000259" key="6">
    <source>
        <dbReference type="PROSITE" id="PS51900"/>
    </source>
</evidence>
<dbReference type="InterPro" id="IPR044068">
    <property type="entry name" value="CB"/>
</dbReference>
<keyword evidence="8" id="KW-1185">Reference proteome</keyword>
<gene>
    <name evidence="7" type="ORF">IM700_010030</name>
</gene>